<dbReference type="Proteomes" id="UP001500967">
    <property type="component" value="Unassembled WGS sequence"/>
</dbReference>
<evidence type="ECO:0000313" key="2">
    <source>
        <dbReference type="Proteomes" id="UP001500967"/>
    </source>
</evidence>
<proteinExistence type="predicted"/>
<dbReference type="PROSITE" id="PS51257">
    <property type="entry name" value="PROKAR_LIPOPROTEIN"/>
    <property type="match status" value="1"/>
</dbReference>
<keyword evidence="2" id="KW-1185">Reference proteome</keyword>
<gene>
    <name evidence="1" type="ORF">GCM10009539_26530</name>
</gene>
<reference evidence="1 2" key="1">
    <citation type="journal article" date="2019" name="Int. J. Syst. Evol. Microbiol.">
        <title>The Global Catalogue of Microorganisms (GCM) 10K type strain sequencing project: providing services to taxonomists for standard genome sequencing and annotation.</title>
        <authorList>
            <consortium name="The Broad Institute Genomics Platform"/>
            <consortium name="The Broad Institute Genome Sequencing Center for Infectious Disease"/>
            <person name="Wu L."/>
            <person name="Ma J."/>
        </authorList>
    </citation>
    <scope>NUCLEOTIDE SEQUENCE [LARGE SCALE GENOMIC DNA]</scope>
    <source>
        <strain evidence="1 2">JCM 10425</strain>
    </source>
</reference>
<accession>A0ABN0U623</accession>
<dbReference type="PROSITE" id="PS51318">
    <property type="entry name" value="TAT"/>
    <property type="match status" value="1"/>
</dbReference>
<dbReference type="RefSeq" id="WP_344649088.1">
    <property type="nucleotide sequence ID" value="NZ_BAAAGX010000010.1"/>
</dbReference>
<dbReference type="InterPro" id="IPR006311">
    <property type="entry name" value="TAT_signal"/>
</dbReference>
<dbReference type="EMBL" id="BAAAGX010000010">
    <property type="protein sequence ID" value="GAA0239926.1"/>
    <property type="molecule type" value="Genomic_DNA"/>
</dbReference>
<organism evidence="1 2">
    <name type="scientific">Cryptosporangium japonicum</name>
    <dbReference type="NCBI Taxonomy" id="80872"/>
    <lineage>
        <taxon>Bacteria</taxon>
        <taxon>Bacillati</taxon>
        <taxon>Actinomycetota</taxon>
        <taxon>Actinomycetes</taxon>
        <taxon>Cryptosporangiales</taxon>
        <taxon>Cryptosporangiaceae</taxon>
        <taxon>Cryptosporangium</taxon>
    </lineage>
</organism>
<sequence>MIREFGQLSGVVGRRAALRYAGLGLAAAALGACGVELPGSSPRATMIGAFVKGTWKVSAEGGTGVLTIGDGTWDLAAGTPPPGRDHGLLTDAMTGTYRIDAGVLTVEVDGDGARHRGTAIALPTEVSDRADFSATWSYRSDAFTVPVAWDGTTLVVQIVHQRHGGLILYTAERAR</sequence>
<evidence type="ECO:0000313" key="1">
    <source>
        <dbReference type="EMBL" id="GAA0239926.1"/>
    </source>
</evidence>
<evidence type="ECO:0008006" key="3">
    <source>
        <dbReference type="Google" id="ProtNLM"/>
    </source>
</evidence>
<name>A0ABN0U623_9ACTN</name>
<comment type="caution">
    <text evidence="1">The sequence shown here is derived from an EMBL/GenBank/DDBJ whole genome shotgun (WGS) entry which is preliminary data.</text>
</comment>
<protein>
    <recommendedName>
        <fullName evidence="3">Lipocalin-like domain-containing protein</fullName>
    </recommendedName>
</protein>